<accession>A0AA86R7Q3</accession>
<comment type="caution">
    <text evidence="1">The sequence shown here is derived from an EMBL/GenBank/DDBJ whole genome shotgun (WGS) entry which is preliminary data.</text>
</comment>
<organism evidence="1">
    <name type="scientific">Hexamita inflata</name>
    <dbReference type="NCBI Taxonomy" id="28002"/>
    <lineage>
        <taxon>Eukaryota</taxon>
        <taxon>Metamonada</taxon>
        <taxon>Diplomonadida</taxon>
        <taxon>Hexamitidae</taxon>
        <taxon>Hexamitinae</taxon>
        <taxon>Hexamita</taxon>
    </lineage>
</organism>
<proteinExistence type="predicted"/>
<reference evidence="1" key="1">
    <citation type="submission" date="2023-06" db="EMBL/GenBank/DDBJ databases">
        <authorList>
            <person name="Kurt Z."/>
        </authorList>
    </citation>
    <scope>NUCLEOTIDE SEQUENCE</scope>
</reference>
<gene>
    <name evidence="1" type="ORF">HINF_LOCUS55312</name>
    <name evidence="2" type="ORF">HINF_LOCUS71982</name>
</gene>
<evidence type="ECO:0000313" key="2">
    <source>
        <dbReference type="EMBL" id="CAL6103099.1"/>
    </source>
</evidence>
<reference evidence="2 3" key="2">
    <citation type="submission" date="2024-07" db="EMBL/GenBank/DDBJ databases">
        <authorList>
            <person name="Akdeniz Z."/>
        </authorList>
    </citation>
    <scope>NUCLEOTIDE SEQUENCE [LARGE SCALE GENOMIC DNA]</scope>
</reference>
<dbReference type="EMBL" id="CATOUU010001028">
    <property type="protein sequence ID" value="CAI9967667.1"/>
    <property type="molecule type" value="Genomic_DNA"/>
</dbReference>
<keyword evidence="3" id="KW-1185">Reference proteome</keyword>
<name>A0AA86R7Q3_9EUKA</name>
<dbReference type="AlphaFoldDB" id="A0AA86R7Q3"/>
<dbReference type="EMBL" id="CAXDID020000562">
    <property type="protein sequence ID" value="CAL6103099.1"/>
    <property type="molecule type" value="Genomic_DNA"/>
</dbReference>
<evidence type="ECO:0000313" key="3">
    <source>
        <dbReference type="Proteomes" id="UP001642409"/>
    </source>
</evidence>
<sequence length="293" mass="34640">MSIYLKEIRQFYDRLYRNNVQYNDNIAQKFISQNQKISNQIHNDMRRVWRFKPLFENITSSDEVLTNCRALQCIFEKYVFIIWSNMPTEIQENYYQSVTDILEMIFCAYVNFKTVCRDVHLFSYFNDQLELFDSDISVYFKNSNYERSVSVGMQSVSHLFKQTQFSEQSFLKMSASVHKQVSQLSPQLAKSIPKSFSSELLVSNYLQYVTSFCLHFATDLKLSSILAQLYAVLNMDGQIYFISQIIVFCANFFKDQIQDGFELINQCVQKTMAQKTEELYVFIRGISQKMFFV</sequence>
<protein>
    <submittedName>
        <fullName evidence="1">Uncharacterized protein</fullName>
    </submittedName>
</protein>
<evidence type="ECO:0000313" key="1">
    <source>
        <dbReference type="EMBL" id="CAI9967667.1"/>
    </source>
</evidence>
<dbReference type="Proteomes" id="UP001642409">
    <property type="component" value="Unassembled WGS sequence"/>
</dbReference>